<organism evidence="2">
    <name type="scientific">marine sediment metagenome</name>
    <dbReference type="NCBI Taxonomy" id="412755"/>
    <lineage>
        <taxon>unclassified sequences</taxon>
        <taxon>metagenomes</taxon>
        <taxon>ecological metagenomes</taxon>
    </lineage>
</organism>
<sequence length="151" mass="17126">ADELDEYCRRHDYQLLVQGGPLGRSTMLKRFREKGRSILLGTMSFWQGVDVGGQALSNVIIAKLPFAVPNDPIVEARIEAIRKTGGNPFIDFQLPEATIRFKQGFGRLIRSRSDRGFVVVLDHRIVTRHYGRQFIAALPDIEVVRDQFRSG</sequence>
<dbReference type="GO" id="GO:0003676">
    <property type="term" value="F:nucleic acid binding"/>
    <property type="evidence" value="ECO:0007669"/>
    <property type="project" value="InterPro"/>
</dbReference>
<feature type="domain" description="ATP-dependent helicase C-terminal" evidence="1">
    <location>
        <begin position="1"/>
        <end position="127"/>
    </location>
</feature>
<dbReference type="InterPro" id="IPR006555">
    <property type="entry name" value="ATP-dep_Helicase_C"/>
</dbReference>
<evidence type="ECO:0000259" key="1">
    <source>
        <dbReference type="SMART" id="SM00491"/>
    </source>
</evidence>
<dbReference type="EMBL" id="BARS01022952">
    <property type="protein sequence ID" value="GAG05922.1"/>
    <property type="molecule type" value="Genomic_DNA"/>
</dbReference>
<gene>
    <name evidence="2" type="ORF">S01H1_36620</name>
</gene>
<dbReference type="AlphaFoldDB" id="X0V3E2"/>
<feature type="non-terminal residue" evidence="2">
    <location>
        <position position="1"/>
    </location>
</feature>
<dbReference type="InterPro" id="IPR027417">
    <property type="entry name" value="P-loop_NTPase"/>
</dbReference>
<dbReference type="InterPro" id="IPR045028">
    <property type="entry name" value="DinG/Rad3-like"/>
</dbReference>
<dbReference type="Pfam" id="PF13307">
    <property type="entry name" value="Helicase_C_2"/>
    <property type="match status" value="1"/>
</dbReference>
<accession>X0V3E2</accession>
<comment type="caution">
    <text evidence="2">The sequence shown here is derived from an EMBL/GenBank/DDBJ whole genome shotgun (WGS) entry which is preliminary data.</text>
</comment>
<dbReference type="PANTHER" id="PTHR11472">
    <property type="entry name" value="DNA REPAIR DEAD HELICASE RAD3/XP-D SUBFAMILY MEMBER"/>
    <property type="match status" value="1"/>
</dbReference>
<reference evidence="2" key="1">
    <citation type="journal article" date="2014" name="Front. Microbiol.">
        <title>High frequency of phylogenetically diverse reductive dehalogenase-homologous genes in deep subseafloor sedimentary metagenomes.</title>
        <authorList>
            <person name="Kawai M."/>
            <person name="Futagami T."/>
            <person name="Toyoda A."/>
            <person name="Takaki Y."/>
            <person name="Nishi S."/>
            <person name="Hori S."/>
            <person name="Arai W."/>
            <person name="Tsubouchi T."/>
            <person name="Morono Y."/>
            <person name="Uchiyama I."/>
            <person name="Ito T."/>
            <person name="Fujiyama A."/>
            <person name="Inagaki F."/>
            <person name="Takami H."/>
        </authorList>
    </citation>
    <scope>NUCLEOTIDE SEQUENCE</scope>
    <source>
        <strain evidence="2">Expedition CK06-06</strain>
    </source>
</reference>
<protein>
    <recommendedName>
        <fullName evidence="1">ATP-dependent helicase C-terminal domain-containing protein</fullName>
    </recommendedName>
</protein>
<dbReference type="Gene3D" id="3.40.50.300">
    <property type="entry name" value="P-loop containing nucleotide triphosphate hydrolases"/>
    <property type="match status" value="1"/>
</dbReference>
<proteinExistence type="predicted"/>
<dbReference type="PANTHER" id="PTHR11472:SF34">
    <property type="entry name" value="REGULATOR OF TELOMERE ELONGATION HELICASE 1"/>
    <property type="match status" value="1"/>
</dbReference>
<dbReference type="GO" id="GO:0003678">
    <property type="term" value="F:DNA helicase activity"/>
    <property type="evidence" value="ECO:0007669"/>
    <property type="project" value="TreeGrafter"/>
</dbReference>
<dbReference type="SMART" id="SM00491">
    <property type="entry name" value="HELICc2"/>
    <property type="match status" value="1"/>
</dbReference>
<dbReference type="GO" id="GO:0006139">
    <property type="term" value="P:nucleobase-containing compound metabolic process"/>
    <property type="evidence" value="ECO:0007669"/>
    <property type="project" value="InterPro"/>
</dbReference>
<dbReference type="SUPFAM" id="SSF52540">
    <property type="entry name" value="P-loop containing nucleoside triphosphate hydrolases"/>
    <property type="match status" value="1"/>
</dbReference>
<dbReference type="GO" id="GO:0005524">
    <property type="term" value="F:ATP binding"/>
    <property type="evidence" value="ECO:0007669"/>
    <property type="project" value="InterPro"/>
</dbReference>
<dbReference type="GO" id="GO:0016818">
    <property type="term" value="F:hydrolase activity, acting on acid anhydrides, in phosphorus-containing anhydrides"/>
    <property type="evidence" value="ECO:0007669"/>
    <property type="project" value="InterPro"/>
</dbReference>
<evidence type="ECO:0000313" key="2">
    <source>
        <dbReference type="EMBL" id="GAG05922.1"/>
    </source>
</evidence>
<name>X0V3E2_9ZZZZ</name>